<evidence type="ECO:0000313" key="1">
    <source>
        <dbReference type="EMBL" id="KIR42663.1"/>
    </source>
</evidence>
<gene>
    <name evidence="1" type="ORF">I313_00865</name>
</gene>
<protein>
    <submittedName>
        <fullName evidence="1">Uncharacterized protein</fullName>
    </submittedName>
</protein>
<accession>A0A0D0U3D2</accession>
<evidence type="ECO:0000313" key="2">
    <source>
        <dbReference type="Proteomes" id="UP000053392"/>
    </source>
</evidence>
<sequence>MPPLPFHLSTILRPLSPSLATARLKSNVFALVLFSLRNFFPPFRAVRSLVLQACDAAQGRVGREKSFGEVGLGLGEALMTLILVWNIIEAIVALQYPSTYVPPQPKGMELTPTKVSSPLSYLIYLTDTILLPLPVNALTGDTSPTLSSIPVNLESSSADSISAVPGRCTNCSE</sequence>
<dbReference type="HOGENOM" id="CLU_132181_0_0_1"/>
<dbReference type="OrthoDB" id="2595605at2759"/>
<proteinExistence type="predicted"/>
<reference evidence="1 2" key="1">
    <citation type="submission" date="2015-01" db="EMBL/GenBank/DDBJ databases">
        <title>The Genome Sequence of Cryptococcus gattii Ram5.</title>
        <authorList>
            <consortium name="The Broad Institute Genomics Platform"/>
            <person name="Cuomo C."/>
            <person name="Litvintseva A."/>
            <person name="Chen Y."/>
            <person name="Heitman J."/>
            <person name="Sun S."/>
            <person name="Springer D."/>
            <person name="Dromer F."/>
            <person name="Young S."/>
            <person name="Zeng Q."/>
            <person name="Gargeya S."/>
            <person name="Abouelleil A."/>
            <person name="Alvarado L."/>
            <person name="Chapman S.B."/>
            <person name="Gainer-Dewar J."/>
            <person name="Goldberg J."/>
            <person name="Griggs A."/>
            <person name="Gujja S."/>
            <person name="Hansen M."/>
            <person name="Howarth C."/>
            <person name="Imamovic A."/>
            <person name="Larimer J."/>
            <person name="Murphy C."/>
            <person name="Naylor J."/>
            <person name="Pearson M."/>
            <person name="Priest M."/>
            <person name="Roberts A."/>
            <person name="Saif S."/>
            <person name="Shea T."/>
            <person name="Sykes S."/>
            <person name="Wortman J."/>
            <person name="Nusbaum C."/>
            <person name="Birren B."/>
        </authorList>
    </citation>
    <scope>NUCLEOTIDE SEQUENCE [LARGE SCALE GENOMIC DNA]</scope>
    <source>
        <strain evidence="1 2">Ram5</strain>
    </source>
</reference>
<name>A0A0D0U3D2_9TREE</name>
<organism evidence="1 2">
    <name type="scientific">Cryptococcus deuterogattii Ram5</name>
    <dbReference type="NCBI Taxonomy" id="1296110"/>
    <lineage>
        <taxon>Eukaryota</taxon>
        <taxon>Fungi</taxon>
        <taxon>Dikarya</taxon>
        <taxon>Basidiomycota</taxon>
        <taxon>Agaricomycotina</taxon>
        <taxon>Tremellomycetes</taxon>
        <taxon>Tremellales</taxon>
        <taxon>Cryptococcaceae</taxon>
        <taxon>Cryptococcus</taxon>
        <taxon>Cryptococcus gattii species complex</taxon>
    </lineage>
</organism>
<dbReference type="AlphaFoldDB" id="A0A0D0U3D2"/>
<dbReference type="Proteomes" id="UP000053392">
    <property type="component" value="Unassembled WGS sequence"/>
</dbReference>
<keyword evidence="2" id="KW-1185">Reference proteome</keyword>
<dbReference type="EMBL" id="KN847897">
    <property type="protein sequence ID" value="KIR42663.1"/>
    <property type="molecule type" value="Genomic_DNA"/>
</dbReference>